<reference evidence="9 10" key="1">
    <citation type="journal article" date="2011" name="Proc. Natl. Acad. Sci. U.S.A.">
        <title>Evolutionary erosion of yeast sex chromosomes by mating-type switching accidents.</title>
        <authorList>
            <person name="Gordon J.L."/>
            <person name="Armisen D."/>
            <person name="Proux-Wera E."/>
            <person name="Oheigeartaigh S.S."/>
            <person name="Byrne K.P."/>
            <person name="Wolfe K.H."/>
        </authorList>
    </citation>
    <scope>NUCLEOTIDE SEQUENCE [LARGE SCALE GENOMIC DNA]</scope>
    <source>
        <strain evidence="10">ATCC 34711 / CBS 6284 / DSM 70876 / NBRC 10599 / NRRL Y-10934 / UCD 77-7</strain>
    </source>
</reference>
<proteinExistence type="inferred from homology"/>
<dbReference type="GO" id="GO:0004146">
    <property type="term" value="F:dihydrofolate reductase activity"/>
    <property type="evidence" value="ECO:0007669"/>
    <property type="project" value="UniProtKB-EC"/>
</dbReference>
<evidence type="ECO:0000256" key="3">
    <source>
        <dbReference type="ARBA" id="ARBA00018886"/>
    </source>
</evidence>
<dbReference type="InParanoid" id="I2GYN0"/>
<dbReference type="InterPro" id="IPR017925">
    <property type="entry name" value="DHFR_CS"/>
</dbReference>
<dbReference type="PROSITE" id="PS00075">
    <property type="entry name" value="DHFR_1"/>
    <property type="match status" value="1"/>
</dbReference>
<dbReference type="GO" id="GO:0003729">
    <property type="term" value="F:mRNA binding"/>
    <property type="evidence" value="ECO:0007669"/>
    <property type="project" value="EnsemblFungi"/>
</dbReference>
<evidence type="ECO:0000313" key="9">
    <source>
        <dbReference type="EMBL" id="CCH59232.1"/>
    </source>
</evidence>
<evidence type="ECO:0000256" key="5">
    <source>
        <dbReference type="ARBA" id="ARBA00022857"/>
    </source>
</evidence>
<dbReference type="RefSeq" id="XP_004178751.1">
    <property type="nucleotide sequence ID" value="XM_004178703.1"/>
</dbReference>
<dbReference type="Proteomes" id="UP000002866">
    <property type="component" value="Chromosome 2"/>
</dbReference>
<dbReference type="SUPFAM" id="SSF53597">
    <property type="entry name" value="Dihydrofolate reductase-like"/>
    <property type="match status" value="1"/>
</dbReference>
<dbReference type="GO" id="GO:0046452">
    <property type="term" value="P:dihydrofolate metabolic process"/>
    <property type="evidence" value="ECO:0007669"/>
    <property type="project" value="EnsemblFungi"/>
</dbReference>
<dbReference type="GO" id="GO:0046655">
    <property type="term" value="P:folic acid metabolic process"/>
    <property type="evidence" value="ECO:0007669"/>
    <property type="project" value="TreeGrafter"/>
</dbReference>
<dbReference type="InterPro" id="IPR001796">
    <property type="entry name" value="DHFR_dom"/>
</dbReference>
<evidence type="ECO:0000259" key="8">
    <source>
        <dbReference type="PROSITE" id="PS51330"/>
    </source>
</evidence>
<dbReference type="GO" id="GO:0046654">
    <property type="term" value="P:tetrahydrofolate biosynthetic process"/>
    <property type="evidence" value="ECO:0007669"/>
    <property type="project" value="UniProtKB-UniPathway"/>
</dbReference>
<evidence type="ECO:0000256" key="4">
    <source>
        <dbReference type="ARBA" id="ARBA00022563"/>
    </source>
</evidence>
<gene>
    <name evidence="9" type="primary">TBLA0B03940</name>
    <name evidence="9" type="ORF">TBLA_0B03940</name>
</gene>
<dbReference type="PANTHER" id="PTHR48069:SF3">
    <property type="entry name" value="DIHYDROFOLATE REDUCTASE"/>
    <property type="match status" value="1"/>
</dbReference>
<keyword evidence="5" id="KW-0521">NADP</keyword>
<protein>
    <recommendedName>
        <fullName evidence="3">Dihydrofolate reductase</fullName>
        <ecNumber evidence="2">1.5.1.3</ecNumber>
    </recommendedName>
</protein>
<name>I2GYN0_HENB6</name>
<dbReference type="OrthoDB" id="414698at2759"/>
<dbReference type="UniPathway" id="UPA00077">
    <property type="reaction ID" value="UER00158"/>
</dbReference>
<dbReference type="AlphaFoldDB" id="I2GYN0"/>
<dbReference type="GO" id="GO:0006730">
    <property type="term" value="P:one-carbon metabolic process"/>
    <property type="evidence" value="ECO:0007669"/>
    <property type="project" value="UniProtKB-KW"/>
</dbReference>
<accession>I2GYN0</accession>
<evidence type="ECO:0000256" key="6">
    <source>
        <dbReference type="ARBA" id="ARBA00023002"/>
    </source>
</evidence>
<dbReference type="PROSITE" id="PS51330">
    <property type="entry name" value="DHFR_2"/>
    <property type="match status" value="1"/>
</dbReference>
<organism evidence="9 10">
    <name type="scientific">Henningerozyma blattae (strain ATCC 34711 / CBS 6284 / DSM 70876 / NBRC 10599 / NRRL Y-10934 / UCD 77-7)</name>
    <name type="common">Yeast</name>
    <name type="synonym">Tetrapisispora blattae</name>
    <dbReference type="NCBI Taxonomy" id="1071380"/>
    <lineage>
        <taxon>Eukaryota</taxon>
        <taxon>Fungi</taxon>
        <taxon>Dikarya</taxon>
        <taxon>Ascomycota</taxon>
        <taxon>Saccharomycotina</taxon>
        <taxon>Saccharomycetes</taxon>
        <taxon>Saccharomycetales</taxon>
        <taxon>Saccharomycetaceae</taxon>
        <taxon>Henningerozyma</taxon>
    </lineage>
</organism>
<sequence length="237" mass="26897">MNNPKIPVINVVACLMPSYGIGYQGKLPWRLKQEMAYFKQLTTNTRDPTKQNAVVMGRRTWESIPSRFRPLPSRLNVVVSRGFDTWATRHVDESNPLSTYIGAPDLRSAITTLQQRAQELRIERIYVMGGAQIYQAIAESGLLDHWLLTAVYPLDGTPEPPMDTWLTAPSPDHYILQTNEQQVRDFLPPSLDLLKPNPSSADNPITKPKNNPNCGVFFVHSEKGYAFGITLYDRRRN</sequence>
<evidence type="ECO:0000313" key="10">
    <source>
        <dbReference type="Proteomes" id="UP000002866"/>
    </source>
</evidence>
<dbReference type="Pfam" id="PF00186">
    <property type="entry name" value="DHFR_1"/>
    <property type="match status" value="1"/>
</dbReference>
<dbReference type="InterPro" id="IPR012259">
    <property type="entry name" value="DHFR"/>
</dbReference>
<dbReference type="HOGENOM" id="CLU_043966_2_1_1"/>
<dbReference type="OMA" id="KEMKYFR"/>
<dbReference type="EMBL" id="HE806317">
    <property type="protein sequence ID" value="CCH59232.1"/>
    <property type="molecule type" value="Genomic_DNA"/>
</dbReference>
<keyword evidence="10" id="KW-1185">Reference proteome</keyword>
<dbReference type="Gene3D" id="3.40.430.10">
    <property type="entry name" value="Dihydrofolate Reductase, subunit A"/>
    <property type="match status" value="1"/>
</dbReference>
<dbReference type="InterPro" id="IPR024072">
    <property type="entry name" value="DHFR-like_dom_sf"/>
</dbReference>
<comment type="pathway">
    <text evidence="1">Cofactor biosynthesis; tetrahydrofolate biosynthesis; 5,6,7,8-tetrahydrofolate from 7,8-dihydrofolate: step 1/1.</text>
</comment>
<dbReference type="GO" id="GO:0005739">
    <property type="term" value="C:mitochondrion"/>
    <property type="evidence" value="ECO:0007669"/>
    <property type="project" value="TreeGrafter"/>
</dbReference>
<evidence type="ECO:0000256" key="2">
    <source>
        <dbReference type="ARBA" id="ARBA00012856"/>
    </source>
</evidence>
<comment type="similarity">
    <text evidence="7">Belongs to the dihydrofolate reductase family.</text>
</comment>
<evidence type="ECO:0000256" key="1">
    <source>
        <dbReference type="ARBA" id="ARBA00004903"/>
    </source>
</evidence>
<evidence type="ECO:0000256" key="7">
    <source>
        <dbReference type="RuleBase" id="RU004474"/>
    </source>
</evidence>
<dbReference type="KEGG" id="tbl:TBLA_0B03940"/>
<keyword evidence="4" id="KW-0554">One-carbon metabolism</keyword>
<keyword evidence="6" id="KW-0560">Oxidoreductase</keyword>
<dbReference type="PRINTS" id="PR00070">
    <property type="entry name" value="DHFR"/>
</dbReference>
<dbReference type="FunCoup" id="I2GYN0">
    <property type="interactions" value="472"/>
</dbReference>
<feature type="domain" description="DHFR" evidence="8">
    <location>
        <begin position="7"/>
        <end position="234"/>
    </location>
</feature>
<dbReference type="eggNOG" id="KOG1324">
    <property type="taxonomic scope" value="Eukaryota"/>
</dbReference>
<dbReference type="EC" id="1.5.1.3" evidence="2"/>
<dbReference type="GO" id="GO:0050661">
    <property type="term" value="F:NADP binding"/>
    <property type="evidence" value="ECO:0007669"/>
    <property type="project" value="InterPro"/>
</dbReference>
<dbReference type="PANTHER" id="PTHR48069">
    <property type="entry name" value="DIHYDROFOLATE REDUCTASE"/>
    <property type="match status" value="1"/>
</dbReference>
<dbReference type="CDD" id="cd00209">
    <property type="entry name" value="DHFR"/>
    <property type="match status" value="1"/>
</dbReference>
<dbReference type="GeneID" id="14494240"/>
<dbReference type="STRING" id="1071380.I2GYN0"/>